<name>A0A6S7JSM9_PARCT</name>
<reference evidence="5" key="1">
    <citation type="submission" date="2020-04" db="EMBL/GenBank/DDBJ databases">
        <authorList>
            <person name="Alioto T."/>
            <person name="Alioto T."/>
            <person name="Gomez Garrido J."/>
        </authorList>
    </citation>
    <scope>NUCLEOTIDE SEQUENCE</scope>
    <source>
        <strain evidence="5">A484AB</strain>
    </source>
</reference>
<organism evidence="5 6">
    <name type="scientific">Paramuricea clavata</name>
    <name type="common">Red gorgonian</name>
    <name type="synonym">Violescent sea-whip</name>
    <dbReference type="NCBI Taxonomy" id="317549"/>
    <lineage>
        <taxon>Eukaryota</taxon>
        <taxon>Metazoa</taxon>
        <taxon>Cnidaria</taxon>
        <taxon>Anthozoa</taxon>
        <taxon>Octocorallia</taxon>
        <taxon>Malacalcyonacea</taxon>
        <taxon>Plexauridae</taxon>
        <taxon>Paramuricea</taxon>
    </lineage>
</organism>
<evidence type="ECO:0000313" key="5">
    <source>
        <dbReference type="EMBL" id="CAB4034011.1"/>
    </source>
</evidence>
<keyword evidence="2" id="KW-0677">Repeat</keyword>
<keyword evidence="5" id="KW-0675">Receptor</keyword>
<evidence type="ECO:0000313" key="6">
    <source>
        <dbReference type="Proteomes" id="UP001152795"/>
    </source>
</evidence>
<gene>
    <name evidence="5" type="ORF">PACLA_8A046744</name>
</gene>
<dbReference type="AlphaFoldDB" id="A0A6S7JSM9"/>
<dbReference type="GO" id="GO:0005737">
    <property type="term" value="C:cytoplasm"/>
    <property type="evidence" value="ECO:0007669"/>
    <property type="project" value="TreeGrafter"/>
</dbReference>
<dbReference type="PANTHER" id="PTHR46682">
    <property type="entry name" value="ADHESION G-PROTEIN COUPLED RECEPTOR V1"/>
    <property type="match status" value="1"/>
</dbReference>
<dbReference type="Pfam" id="PF03160">
    <property type="entry name" value="Calx-beta"/>
    <property type="match status" value="3"/>
</dbReference>
<keyword evidence="1" id="KW-0732">Signal</keyword>
<dbReference type="GO" id="GO:0016020">
    <property type="term" value="C:membrane"/>
    <property type="evidence" value="ECO:0007669"/>
    <property type="project" value="InterPro"/>
</dbReference>
<dbReference type="GO" id="GO:0001965">
    <property type="term" value="F:G-protein alpha-subunit binding"/>
    <property type="evidence" value="ECO:0007669"/>
    <property type="project" value="TreeGrafter"/>
</dbReference>
<accession>A0A6S7JSM9</accession>
<dbReference type="Proteomes" id="UP001152795">
    <property type="component" value="Unassembled WGS sequence"/>
</dbReference>
<dbReference type="EMBL" id="CACRXK020019737">
    <property type="protein sequence ID" value="CAB4034011.1"/>
    <property type="molecule type" value="Genomic_DNA"/>
</dbReference>
<dbReference type="InterPro" id="IPR003644">
    <property type="entry name" value="Calx_beta"/>
</dbReference>
<dbReference type="InterPro" id="IPR038081">
    <property type="entry name" value="CalX-like_sf"/>
</dbReference>
<comment type="caution">
    <text evidence="5">The sequence shown here is derived from an EMBL/GenBank/DDBJ whole genome shotgun (WGS) entry which is preliminary data.</text>
</comment>
<evidence type="ECO:0000256" key="1">
    <source>
        <dbReference type="ARBA" id="ARBA00022729"/>
    </source>
</evidence>
<dbReference type="InterPro" id="IPR026919">
    <property type="entry name" value="ADGRV1"/>
</dbReference>
<evidence type="ECO:0000256" key="3">
    <source>
        <dbReference type="ARBA" id="ARBA00022837"/>
    </source>
</evidence>
<feature type="domain" description="Calx-beta" evidence="4">
    <location>
        <begin position="269"/>
        <end position="319"/>
    </location>
</feature>
<dbReference type="OrthoDB" id="6435896at2759"/>
<dbReference type="GO" id="GO:0004930">
    <property type="term" value="F:G protein-coupled receptor activity"/>
    <property type="evidence" value="ECO:0007669"/>
    <property type="project" value="InterPro"/>
</dbReference>
<dbReference type="PANTHER" id="PTHR46682:SF1">
    <property type="entry name" value="ADHESION G-PROTEIN COUPLED RECEPTOR V1"/>
    <property type="match status" value="1"/>
</dbReference>
<feature type="domain" description="Calx-beta" evidence="4">
    <location>
        <begin position="27"/>
        <end position="114"/>
    </location>
</feature>
<evidence type="ECO:0000256" key="2">
    <source>
        <dbReference type="ARBA" id="ARBA00022737"/>
    </source>
</evidence>
<dbReference type="Gene3D" id="2.60.40.2030">
    <property type="match status" value="3"/>
</dbReference>
<dbReference type="GO" id="GO:0071277">
    <property type="term" value="P:cellular response to calcium ion"/>
    <property type="evidence" value="ECO:0007669"/>
    <property type="project" value="TreeGrafter"/>
</dbReference>
<protein>
    <submittedName>
        <fullName evidence="5">G- coupled receptor 98-like</fullName>
    </submittedName>
</protein>
<sequence length="326" mass="35445">MTQPIGGAKLGAHREVTVEIRASDQPYGVFEFSSPQTVLIKEGNEVRLTVVRLQGSFREVRVSWNISVDAFPDISPANGTLTFYDNVTSQVIRIRARNDDIPEGDKMYECYLVSADNGGVIGSDRKIRIRIDANDDGYGIMAIDPATSLVYVGEPDLRAYNGEVVVSIIRKAGSYGEVPVDWELTSDESVSGQVAETFNVTGGTVMFGDGVRIKNITLQVKQDTYPEETANYTLRLVGTRDARIDQSASLASVVVVSSDHPYGIIDFVGATSYNISEDVGLLTLNVVRNKGHTGRLLVMINVASSGATEGVDFEVSPKGLIIVFYF</sequence>
<feature type="domain" description="Calx-beta" evidence="4">
    <location>
        <begin position="161"/>
        <end position="238"/>
    </location>
</feature>
<keyword evidence="3" id="KW-0106">Calcium</keyword>
<proteinExistence type="predicted"/>
<keyword evidence="6" id="KW-1185">Reference proteome</keyword>
<evidence type="ECO:0000259" key="4">
    <source>
        <dbReference type="Pfam" id="PF03160"/>
    </source>
</evidence>
<dbReference type="SUPFAM" id="SSF141072">
    <property type="entry name" value="CalX-like"/>
    <property type="match status" value="3"/>
</dbReference>
<dbReference type="GO" id="GO:0010855">
    <property type="term" value="F:adenylate cyclase inhibitor activity"/>
    <property type="evidence" value="ECO:0007669"/>
    <property type="project" value="TreeGrafter"/>
</dbReference>